<dbReference type="NCBIfam" id="TIGR03519">
    <property type="entry name" value="T9SS_PorP_fam"/>
    <property type="match status" value="1"/>
</dbReference>
<dbReference type="Proteomes" id="UP000683507">
    <property type="component" value="Chromosome"/>
</dbReference>
<dbReference type="KEGG" id="ptan:CRYO30217_02123"/>
<keyword evidence="2" id="KW-1185">Reference proteome</keyword>
<dbReference type="AlphaFoldDB" id="A0A916JNZ5"/>
<gene>
    <name evidence="1" type="ORF">CRYO30217_02123</name>
</gene>
<organism evidence="1 2">
    <name type="scientific">Parvicella tangerina</name>
    <dbReference type="NCBI Taxonomy" id="2829795"/>
    <lineage>
        <taxon>Bacteria</taxon>
        <taxon>Pseudomonadati</taxon>
        <taxon>Bacteroidota</taxon>
        <taxon>Flavobacteriia</taxon>
        <taxon>Flavobacteriales</taxon>
        <taxon>Parvicellaceae</taxon>
        <taxon>Parvicella</taxon>
    </lineage>
</organism>
<dbReference type="InterPro" id="IPR019861">
    <property type="entry name" value="PorP/SprF_Bacteroidetes"/>
</dbReference>
<proteinExistence type="predicted"/>
<dbReference type="Pfam" id="PF11751">
    <property type="entry name" value="PorP_SprF"/>
    <property type="match status" value="1"/>
</dbReference>
<evidence type="ECO:0008006" key="3">
    <source>
        <dbReference type="Google" id="ProtNLM"/>
    </source>
</evidence>
<reference evidence="1" key="1">
    <citation type="submission" date="2021-04" db="EMBL/GenBank/DDBJ databases">
        <authorList>
            <person name="Rodrigo-Torres L."/>
            <person name="Arahal R. D."/>
            <person name="Lucena T."/>
        </authorList>
    </citation>
    <scope>NUCLEOTIDE SEQUENCE</scope>
    <source>
        <strain evidence="1">AS29M-1</strain>
    </source>
</reference>
<sequence>MWDMSPLNLNPANAGGFDGDYRFNGNHRNQWSSVTVPFSTYAISADAKNFLGHKPYSAGIQINQDRAGDSKFNTFQVNLDGAYALALNKDSLHQLSFGAQLGVTNKNLTYDPLQFDVQYDGFQYDPSLPNQENFARASRTYMNLALGVAYFKQLDTRKIIRGGVSAFNLLRPKQSFFNDNDVKLDVRYNLHANAEWKVADKWDVLPTVLLSSQGKYKSFNVGANARYVFTDFMGMYRAVWGGVFYRNKDATFVSVGMNYDAWKVGISYDINVSTLKPASNLRGGFEIGVQYIIKFDQPKRIMHRVCPDYI</sequence>
<evidence type="ECO:0000313" key="1">
    <source>
        <dbReference type="EMBL" id="CAG5083210.1"/>
    </source>
</evidence>
<evidence type="ECO:0000313" key="2">
    <source>
        <dbReference type="Proteomes" id="UP000683507"/>
    </source>
</evidence>
<accession>A0A916JNZ5</accession>
<name>A0A916JNZ5_9FLAO</name>
<protein>
    <recommendedName>
        <fullName evidence="3">Type IX secretion system membrane protein PorP/SprF</fullName>
    </recommendedName>
</protein>
<dbReference type="EMBL" id="OU015584">
    <property type="protein sequence ID" value="CAG5083210.1"/>
    <property type="molecule type" value="Genomic_DNA"/>
</dbReference>